<proteinExistence type="predicted"/>
<organism evidence="2">
    <name type="scientific">Timema cristinae</name>
    <name type="common">Walking stick</name>
    <dbReference type="NCBI Taxonomy" id="61476"/>
    <lineage>
        <taxon>Eukaryota</taxon>
        <taxon>Metazoa</taxon>
        <taxon>Ecdysozoa</taxon>
        <taxon>Arthropoda</taxon>
        <taxon>Hexapoda</taxon>
        <taxon>Insecta</taxon>
        <taxon>Pterygota</taxon>
        <taxon>Neoptera</taxon>
        <taxon>Polyneoptera</taxon>
        <taxon>Phasmatodea</taxon>
        <taxon>Timematodea</taxon>
        <taxon>Timematoidea</taxon>
        <taxon>Timematidae</taxon>
        <taxon>Timema</taxon>
    </lineage>
</organism>
<protein>
    <submittedName>
        <fullName evidence="2">Uncharacterized protein</fullName>
    </submittedName>
</protein>
<accession>A0A7R9D982</accession>
<gene>
    <name evidence="2" type="ORF">TCEB3V08_LOCUS10508</name>
</gene>
<reference evidence="2" key="1">
    <citation type="submission" date="2020-11" db="EMBL/GenBank/DDBJ databases">
        <authorList>
            <person name="Tran Van P."/>
        </authorList>
    </citation>
    <scope>NUCLEOTIDE SEQUENCE</scope>
</reference>
<feature type="region of interest" description="Disordered" evidence="1">
    <location>
        <begin position="39"/>
        <end position="78"/>
    </location>
</feature>
<sequence>MAPVLSLEKNVCSYLACIPSEAVTIPRIHSAKVMLWKAWNQHGPPSPDESAGGVDQDKSEDVDHDDDFDSPEDEDYHEYCNHGESVESDNLYDEWQSSELVASFDLRVTSRCHGNVCLLEYRARRG</sequence>
<feature type="compositionally biased region" description="Acidic residues" evidence="1">
    <location>
        <begin position="62"/>
        <end position="76"/>
    </location>
</feature>
<dbReference type="EMBL" id="OC321684">
    <property type="protein sequence ID" value="CAD7410462.1"/>
    <property type="molecule type" value="Genomic_DNA"/>
</dbReference>
<dbReference type="AlphaFoldDB" id="A0A7R9D982"/>
<evidence type="ECO:0000313" key="2">
    <source>
        <dbReference type="EMBL" id="CAD7410462.1"/>
    </source>
</evidence>
<name>A0A7R9D982_TIMCR</name>
<evidence type="ECO:0000256" key="1">
    <source>
        <dbReference type="SAM" id="MobiDB-lite"/>
    </source>
</evidence>